<evidence type="ECO:0000313" key="4">
    <source>
        <dbReference type="Proteomes" id="UP000322940"/>
    </source>
</evidence>
<dbReference type="Gene3D" id="3.90.850.10">
    <property type="entry name" value="Fumarylacetoacetase-like, C-terminal domain"/>
    <property type="match status" value="1"/>
</dbReference>
<dbReference type="RefSeq" id="WP_130064633.1">
    <property type="nucleotide sequence ID" value="NZ_RCXC01000002.1"/>
</dbReference>
<dbReference type="EMBL" id="VVXH01000002">
    <property type="protein sequence ID" value="KAA2380556.1"/>
    <property type="molecule type" value="Genomic_DNA"/>
</dbReference>
<dbReference type="Pfam" id="PF01557">
    <property type="entry name" value="FAA_hydrolase"/>
    <property type="match status" value="1"/>
</dbReference>
<dbReference type="PANTHER" id="PTHR11820">
    <property type="entry name" value="ACYLPYRUVASE"/>
    <property type="match status" value="1"/>
</dbReference>
<evidence type="ECO:0000256" key="1">
    <source>
        <dbReference type="ARBA" id="ARBA00022723"/>
    </source>
</evidence>
<sequence length="211" mass="23590">MKIICIARNYAAHAEELDRQVGGSTACPPEPAWFLKPDTALLRNNDPFYIPAFSQEVHYECELVVRINRVGKGIAERFAHRYYDQVGLGIDFTARDLQRQAIAEGLPWERCKAFDRSAALSPEFVSLQELGGDVQSLHFTLEVNGQTRQRGDTSGMLFSVDRIIASVSQYMTLRMGDLLYTGTPAGVGPVRPGDNLRAVLEGRELLNFDIR</sequence>
<dbReference type="PANTHER" id="PTHR11820:SF7">
    <property type="entry name" value="ACYLPYRUVASE FAHD1, MITOCHONDRIAL"/>
    <property type="match status" value="1"/>
</dbReference>
<proteinExistence type="predicted"/>
<dbReference type="AlphaFoldDB" id="A0A5B3H4F3"/>
<keyword evidence="3" id="KW-0378">Hydrolase</keyword>
<feature type="domain" description="Fumarylacetoacetase-like C-terminal" evidence="2">
    <location>
        <begin position="2"/>
        <end position="202"/>
    </location>
</feature>
<dbReference type="GO" id="GO:0018773">
    <property type="term" value="F:acetylpyruvate hydrolase activity"/>
    <property type="evidence" value="ECO:0007669"/>
    <property type="project" value="TreeGrafter"/>
</dbReference>
<dbReference type="InterPro" id="IPR011234">
    <property type="entry name" value="Fumarylacetoacetase-like_C"/>
</dbReference>
<dbReference type="SUPFAM" id="SSF56529">
    <property type="entry name" value="FAH"/>
    <property type="match status" value="1"/>
</dbReference>
<name>A0A5B3H4F3_9BACT</name>
<organism evidence="3 4">
    <name type="scientific">Alistipes onderdonkii</name>
    <dbReference type="NCBI Taxonomy" id="328813"/>
    <lineage>
        <taxon>Bacteria</taxon>
        <taxon>Pseudomonadati</taxon>
        <taxon>Bacteroidota</taxon>
        <taxon>Bacteroidia</taxon>
        <taxon>Bacteroidales</taxon>
        <taxon>Rikenellaceae</taxon>
        <taxon>Alistipes</taxon>
    </lineage>
</organism>
<keyword evidence="1" id="KW-0479">Metal-binding</keyword>
<dbReference type="GO" id="GO:0046872">
    <property type="term" value="F:metal ion binding"/>
    <property type="evidence" value="ECO:0007669"/>
    <property type="project" value="UniProtKB-KW"/>
</dbReference>
<gene>
    <name evidence="3" type="ORF">F2Y10_03680</name>
</gene>
<accession>A0A5B3H4F3</accession>
<protein>
    <submittedName>
        <fullName evidence="3">Fumarylacetoacetate hydrolase family protein</fullName>
    </submittedName>
</protein>
<evidence type="ECO:0000259" key="2">
    <source>
        <dbReference type="Pfam" id="PF01557"/>
    </source>
</evidence>
<dbReference type="Proteomes" id="UP000322940">
    <property type="component" value="Unassembled WGS sequence"/>
</dbReference>
<reference evidence="3 4" key="1">
    <citation type="journal article" date="2019" name="Nat. Med.">
        <title>A library of human gut bacterial isolates paired with longitudinal multiomics data enables mechanistic microbiome research.</title>
        <authorList>
            <person name="Poyet M."/>
            <person name="Groussin M."/>
            <person name="Gibbons S.M."/>
            <person name="Avila-Pacheco J."/>
            <person name="Jiang X."/>
            <person name="Kearney S.M."/>
            <person name="Perrotta A.R."/>
            <person name="Berdy B."/>
            <person name="Zhao S."/>
            <person name="Lieberman T.D."/>
            <person name="Swanson P.K."/>
            <person name="Smith M."/>
            <person name="Roesemann S."/>
            <person name="Alexander J.E."/>
            <person name="Rich S.A."/>
            <person name="Livny J."/>
            <person name="Vlamakis H."/>
            <person name="Clish C."/>
            <person name="Bullock K."/>
            <person name="Deik A."/>
            <person name="Scott J."/>
            <person name="Pierce K.A."/>
            <person name="Xavier R.J."/>
            <person name="Alm E.J."/>
        </authorList>
    </citation>
    <scope>NUCLEOTIDE SEQUENCE [LARGE SCALE GENOMIC DNA]</scope>
    <source>
        <strain evidence="3 4">BIOML-A266</strain>
    </source>
</reference>
<comment type="caution">
    <text evidence="3">The sequence shown here is derived from an EMBL/GenBank/DDBJ whole genome shotgun (WGS) entry which is preliminary data.</text>
</comment>
<dbReference type="InterPro" id="IPR036663">
    <property type="entry name" value="Fumarylacetoacetase_C_sf"/>
</dbReference>
<evidence type="ECO:0000313" key="3">
    <source>
        <dbReference type="EMBL" id="KAA2380556.1"/>
    </source>
</evidence>